<feature type="region of interest" description="Disordered" evidence="2">
    <location>
        <begin position="203"/>
        <end position="225"/>
    </location>
</feature>
<accession>A0AA42DJ66</accession>
<feature type="compositionally biased region" description="Basic and acidic residues" evidence="2">
    <location>
        <begin position="295"/>
        <end position="304"/>
    </location>
</feature>
<dbReference type="EMBL" id="JAQIFT010000002">
    <property type="protein sequence ID" value="MDA3729908.1"/>
    <property type="molecule type" value="Genomic_DNA"/>
</dbReference>
<evidence type="ECO:0000313" key="3">
    <source>
        <dbReference type="EMBL" id="MDA3729908.1"/>
    </source>
</evidence>
<proteinExistence type="predicted"/>
<dbReference type="AlphaFoldDB" id="A0AA42DJ66"/>
<dbReference type="Proteomes" id="UP001169242">
    <property type="component" value="Unassembled WGS sequence"/>
</dbReference>
<keyword evidence="1" id="KW-0175">Coiled coil</keyword>
<sequence>MAQETWGLKLDLDLKEKVQEIVKNDFDSSKEFLEQLVNMYELHQLKQGENVLTSEIEELESLTRRINNVFINANAKINTMLADKDDNAARQVELKGKLIERLQGDIATLEEEREQISSINDSLTLANTDYINQVNQLTKSTQTLEDLVTEYKEKNDTLTGLLAEYKADREQNKSLQEENRELQKKLQELNAVATEQAKQILESGERLREQSTKHENSLQELLTKQADELDTTRRKAEIDANLSVLALQQEHQAKVQALQDKHNADIEQYQSKYRELLEQLEQQKKTTAKPKNTKTKKENTTQAE</sequence>
<dbReference type="RefSeq" id="WP_271010678.1">
    <property type="nucleotide sequence ID" value="NZ_JAQIFT010000002.1"/>
</dbReference>
<evidence type="ECO:0000256" key="2">
    <source>
        <dbReference type="SAM" id="MobiDB-lite"/>
    </source>
</evidence>
<gene>
    <name evidence="3" type="ORF">PBV87_00075</name>
</gene>
<keyword evidence="4" id="KW-1185">Reference proteome</keyword>
<feature type="coiled-coil region" evidence="1">
    <location>
        <begin position="92"/>
        <end position="199"/>
    </location>
</feature>
<feature type="region of interest" description="Disordered" evidence="2">
    <location>
        <begin position="280"/>
        <end position="304"/>
    </location>
</feature>
<comment type="caution">
    <text evidence="3">The sequence shown here is derived from an EMBL/GenBank/DDBJ whole genome shotgun (WGS) entry which is preliminary data.</text>
</comment>
<reference evidence="3" key="1">
    <citation type="journal article" date="2023" name="Int. J. Syst. Evol. Microbiol.">
        <title>&lt;i&gt;Holtiella tumoricola&lt;/i&gt; gen. nov. sp. nov., isolated from a human clinical sample.</title>
        <authorList>
            <person name="Allen-Vercoe E."/>
            <person name="Daigneault M.C."/>
            <person name="Vancuren S.J."/>
            <person name="Cochrane K."/>
            <person name="O'Neal L.L."/>
            <person name="Sankaranarayanan K."/>
            <person name="Lawson P.A."/>
        </authorList>
    </citation>
    <scope>NUCLEOTIDE SEQUENCE</scope>
    <source>
        <strain evidence="3">CC70A</strain>
    </source>
</reference>
<evidence type="ECO:0000313" key="4">
    <source>
        <dbReference type="Proteomes" id="UP001169242"/>
    </source>
</evidence>
<protein>
    <submittedName>
        <fullName evidence="3">Uncharacterized protein</fullName>
    </submittedName>
</protein>
<name>A0AA42DJ66_9FIRM</name>
<evidence type="ECO:0000256" key="1">
    <source>
        <dbReference type="SAM" id="Coils"/>
    </source>
</evidence>
<feature type="compositionally biased region" description="Basic and acidic residues" evidence="2">
    <location>
        <begin position="203"/>
        <end position="217"/>
    </location>
</feature>
<organism evidence="3 4">
    <name type="scientific">Holtiella tumoricola</name>
    <dbReference type="NCBI Taxonomy" id="3018743"/>
    <lineage>
        <taxon>Bacteria</taxon>
        <taxon>Bacillati</taxon>
        <taxon>Bacillota</taxon>
        <taxon>Clostridia</taxon>
        <taxon>Lachnospirales</taxon>
        <taxon>Cellulosilyticaceae</taxon>
        <taxon>Holtiella</taxon>
    </lineage>
</organism>